<dbReference type="HOGENOM" id="CLU_047522_3_1_6"/>
<dbReference type="PATRIC" id="fig|1318628.3.peg.550"/>
<evidence type="ECO:0000256" key="2">
    <source>
        <dbReference type="ARBA" id="ARBA00023125"/>
    </source>
</evidence>
<evidence type="ECO:0000256" key="1">
    <source>
        <dbReference type="ARBA" id="ARBA00023015"/>
    </source>
</evidence>
<dbReference type="InterPro" id="IPR018060">
    <property type="entry name" value="HTH_AraC"/>
</dbReference>
<keyword evidence="1" id="KW-0805">Transcription regulation</keyword>
<gene>
    <name evidence="5" type="ORF">MARLIPOL_02740</name>
</gene>
<name>R8B4S7_9GAMM</name>
<comment type="caution">
    <text evidence="5">The sequence shown here is derived from an EMBL/GenBank/DDBJ whole genome shotgun (WGS) entry which is preliminary data.</text>
</comment>
<dbReference type="RefSeq" id="WP_012136547.1">
    <property type="nucleotide sequence ID" value="NZ_KE007306.1"/>
</dbReference>
<dbReference type="Pfam" id="PF12625">
    <property type="entry name" value="Arabinose_bd"/>
    <property type="match status" value="1"/>
</dbReference>
<dbReference type="PANTHER" id="PTHR47894:SF1">
    <property type="entry name" value="HTH-TYPE TRANSCRIPTIONAL REGULATOR VQSM"/>
    <property type="match status" value="1"/>
</dbReference>
<dbReference type="PROSITE" id="PS01124">
    <property type="entry name" value="HTH_ARAC_FAMILY_2"/>
    <property type="match status" value="1"/>
</dbReference>
<organism evidence="5 6">
    <name type="scientific">Marinobacter lipolyticus SM19</name>
    <dbReference type="NCBI Taxonomy" id="1318628"/>
    <lineage>
        <taxon>Bacteria</taxon>
        <taxon>Pseudomonadati</taxon>
        <taxon>Pseudomonadota</taxon>
        <taxon>Gammaproteobacteria</taxon>
        <taxon>Pseudomonadales</taxon>
        <taxon>Marinobacteraceae</taxon>
        <taxon>Marinobacter</taxon>
    </lineage>
</organism>
<dbReference type="InterPro" id="IPR009057">
    <property type="entry name" value="Homeodomain-like_sf"/>
</dbReference>
<dbReference type="Proteomes" id="UP000016540">
    <property type="component" value="Unassembled WGS sequence"/>
</dbReference>
<dbReference type="GO" id="GO:0005829">
    <property type="term" value="C:cytosol"/>
    <property type="evidence" value="ECO:0007669"/>
    <property type="project" value="TreeGrafter"/>
</dbReference>
<dbReference type="OrthoDB" id="6079354at2"/>
<feature type="domain" description="HTH araC/xylS-type" evidence="4">
    <location>
        <begin position="234"/>
        <end position="335"/>
    </location>
</feature>
<evidence type="ECO:0000259" key="4">
    <source>
        <dbReference type="PROSITE" id="PS01124"/>
    </source>
</evidence>
<keyword evidence="2" id="KW-0238">DNA-binding</keyword>
<protein>
    <submittedName>
        <fullName evidence="5">AraC family transcriptional regulator</fullName>
    </submittedName>
</protein>
<evidence type="ECO:0000256" key="3">
    <source>
        <dbReference type="ARBA" id="ARBA00023163"/>
    </source>
</evidence>
<evidence type="ECO:0000313" key="6">
    <source>
        <dbReference type="Proteomes" id="UP000016540"/>
    </source>
</evidence>
<keyword evidence="6" id="KW-1185">Reference proteome</keyword>
<dbReference type="SMART" id="SM00342">
    <property type="entry name" value="HTH_ARAC"/>
    <property type="match status" value="1"/>
</dbReference>
<dbReference type="Gene3D" id="1.10.10.60">
    <property type="entry name" value="Homeodomain-like"/>
    <property type="match status" value="1"/>
</dbReference>
<accession>R8B4S7</accession>
<dbReference type="Pfam" id="PF12833">
    <property type="entry name" value="HTH_18"/>
    <property type="match status" value="1"/>
</dbReference>
<keyword evidence="3" id="KW-0804">Transcription</keyword>
<dbReference type="PANTHER" id="PTHR47894">
    <property type="entry name" value="HTH-TYPE TRANSCRIPTIONAL REGULATOR GADX"/>
    <property type="match status" value="1"/>
</dbReference>
<dbReference type="SUPFAM" id="SSF46689">
    <property type="entry name" value="Homeodomain-like"/>
    <property type="match status" value="1"/>
</dbReference>
<dbReference type="PRINTS" id="PR00032">
    <property type="entry name" value="HTHARAC"/>
</dbReference>
<dbReference type="InterPro" id="IPR020449">
    <property type="entry name" value="Tscrpt_reg_AraC-type_HTH"/>
</dbReference>
<sequence length="339" mass="37770">MSNFENTLHPVAISQVMINFSASHGVDRDTCLLGTGISDQDLLDGEALITRGQEMRLIENLILALPETPALGFQLGLQYSLATFGIWGFAMRTSRTLREAIARAMRYLPLSTAYCRISRIDEGNCFGVAMDAQPIPHHLRPFLLERDLATGLNLLKELSLSSVDIVALEFQGAPPEHAQCLGQLCGITPTYHSARNAIVVHSDIADQPLSTYDSHLVRMLDDQCRRRLERLQTSGLAGQVRQKLHGPLGLVASLDEIAQALALSPRSLRRKLDQEGTSFRTLVEEERRQIALQFLEGSDMKQEELAIHLGYTDTASFTRAFRRWMGCSPGEYRAMHSPR</sequence>
<evidence type="ECO:0000313" key="5">
    <source>
        <dbReference type="EMBL" id="EON93587.1"/>
    </source>
</evidence>
<dbReference type="GO" id="GO:0003700">
    <property type="term" value="F:DNA-binding transcription factor activity"/>
    <property type="evidence" value="ECO:0007669"/>
    <property type="project" value="InterPro"/>
</dbReference>
<dbReference type="AlphaFoldDB" id="R8B4S7"/>
<dbReference type="eggNOG" id="COG2207">
    <property type="taxonomic scope" value="Bacteria"/>
</dbReference>
<dbReference type="GO" id="GO:0000976">
    <property type="term" value="F:transcription cis-regulatory region binding"/>
    <property type="evidence" value="ECO:0007669"/>
    <property type="project" value="TreeGrafter"/>
</dbReference>
<proteinExistence type="predicted"/>
<reference evidence="5 6" key="1">
    <citation type="journal article" date="2013" name="Genome Announc.">
        <title>Draft Genome Sequence of the Moderately Halophilic Bacterium Marinobacter lipolyticus Strain SM19.</title>
        <authorList>
            <person name="Papke R.T."/>
            <person name="de la Haba R.R."/>
            <person name="Infante-Dominguez C."/>
            <person name="Perez D."/>
            <person name="Sanchez-Porro C."/>
            <person name="Lapierre P."/>
            <person name="Ventosa A."/>
        </authorList>
    </citation>
    <scope>NUCLEOTIDE SEQUENCE [LARGE SCALE GENOMIC DNA]</scope>
    <source>
        <strain evidence="5 6">SM19</strain>
    </source>
</reference>
<dbReference type="EMBL" id="ASAD01000006">
    <property type="protein sequence ID" value="EON93587.1"/>
    <property type="molecule type" value="Genomic_DNA"/>
</dbReference>
<dbReference type="InterPro" id="IPR032687">
    <property type="entry name" value="AraC-type_N"/>
</dbReference>
<dbReference type="STRING" id="1318628.MARLIPOL_02740"/>